<dbReference type="Proteomes" id="UP000503462">
    <property type="component" value="Chromosome 4"/>
</dbReference>
<evidence type="ECO:0000313" key="2">
    <source>
        <dbReference type="Proteomes" id="UP000503462"/>
    </source>
</evidence>
<dbReference type="AlphaFoldDB" id="A0A6H0XZF8"/>
<keyword evidence="2" id="KW-1185">Reference proteome</keyword>
<sequence length="66" mass="7273">MYQSHPVSSEMTSTETIVSILNDRDRPCSRCLDLLIASLLILAKGQITVGRDISPSTLRLTAQSLR</sequence>
<proteinExistence type="predicted"/>
<organism evidence="1 2">
    <name type="scientific">Peltaster fructicola</name>
    <dbReference type="NCBI Taxonomy" id="286661"/>
    <lineage>
        <taxon>Eukaryota</taxon>
        <taxon>Fungi</taxon>
        <taxon>Dikarya</taxon>
        <taxon>Ascomycota</taxon>
        <taxon>Pezizomycotina</taxon>
        <taxon>Dothideomycetes</taxon>
        <taxon>Dothideomycetes incertae sedis</taxon>
        <taxon>Peltaster</taxon>
    </lineage>
</organism>
<dbReference type="EMBL" id="CP051142">
    <property type="protein sequence ID" value="QIW99998.1"/>
    <property type="molecule type" value="Genomic_DNA"/>
</dbReference>
<accession>A0A6H0XZF8</accession>
<gene>
    <name evidence="1" type="ORF">AMS68_005516</name>
</gene>
<reference evidence="1 2" key="1">
    <citation type="journal article" date="2016" name="Sci. Rep.">
        <title>Peltaster fructicola genome reveals evolution from an invasive phytopathogen to an ectophytic parasite.</title>
        <authorList>
            <person name="Xu C."/>
            <person name="Chen H."/>
            <person name="Gleason M.L."/>
            <person name="Xu J.R."/>
            <person name="Liu H."/>
            <person name="Zhang R."/>
            <person name="Sun G."/>
        </authorList>
    </citation>
    <scope>NUCLEOTIDE SEQUENCE [LARGE SCALE GENOMIC DNA]</scope>
    <source>
        <strain evidence="1 2">LNHT1506</strain>
    </source>
</reference>
<evidence type="ECO:0000313" key="1">
    <source>
        <dbReference type="EMBL" id="QIW99998.1"/>
    </source>
</evidence>
<name>A0A6H0XZF8_9PEZI</name>
<protein>
    <submittedName>
        <fullName evidence="1">Uncharacterized protein</fullName>
    </submittedName>
</protein>